<dbReference type="Gene3D" id="3.90.190.10">
    <property type="entry name" value="Protein tyrosine phosphatase superfamily"/>
    <property type="match status" value="1"/>
</dbReference>
<evidence type="ECO:0008006" key="4">
    <source>
        <dbReference type="Google" id="ProtNLM"/>
    </source>
</evidence>
<evidence type="ECO:0000313" key="3">
    <source>
        <dbReference type="Proteomes" id="UP000013785"/>
    </source>
</evidence>
<evidence type="ECO:0000256" key="1">
    <source>
        <dbReference type="ARBA" id="ARBA00009580"/>
    </source>
</evidence>
<dbReference type="InterPro" id="IPR016130">
    <property type="entry name" value="Tyr_Pase_AS"/>
</dbReference>
<dbReference type="AlphaFoldDB" id="R3W6C0"/>
<reference evidence="2 3" key="1">
    <citation type="submission" date="2013-02" db="EMBL/GenBank/DDBJ databases">
        <title>The Genome Sequence of Enterococcus phoeniculicola BAA-412.</title>
        <authorList>
            <consortium name="The Broad Institute Genome Sequencing Platform"/>
            <consortium name="The Broad Institute Genome Sequencing Center for Infectious Disease"/>
            <person name="Earl A.M."/>
            <person name="Gilmore M.S."/>
            <person name="Lebreton F."/>
            <person name="Walker B."/>
            <person name="Young S.K."/>
            <person name="Zeng Q."/>
            <person name="Gargeya S."/>
            <person name="Fitzgerald M."/>
            <person name="Haas B."/>
            <person name="Abouelleil A."/>
            <person name="Alvarado L."/>
            <person name="Arachchi H.M."/>
            <person name="Berlin A.M."/>
            <person name="Chapman S.B."/>
            <person name="Dewar J."/>
            <person name="Goldberg J."/>
            <person name="Griggs A."/>
            <person name="Gujja S."/>
            <person name="Hansen M."/>
            <person name="Howarth C."/>
            <person name="Imamovic A."/>
            <person name="Larimer J."/>
            <person name="McCowan C."/>
            <person name="Murphy C."/>
            <person name="Neiman D."/>
            <person name="Pearson M."/>
            <person name="Priest M."/>
            <person name="Roberts A."/>
            <person name="Saif S."/>
            <person name="Shea T."/>
            <person name="Sisk P."/>
            <person name="Sykes S."/>
            <person name="Wortman J."/>
            <person name="Nusbaum C."/>
            <person name="Birren B."/>
        </authorList>
    </citation>
    <scope>NUCLEOTIDE SEQUENCE [LARGE SCALE GENOMIC DNA]</scope>
    <source>
        <strain evidence="2 3">ATCC BAA-412</strain>
    </source>
</reference>
<dbReference type="GO" id="GO:0004721">
    <property type="term" value="F:phosphoprotein phosphatase activity"/>
    <property type="evidence" value="ECO:0007669"/>
    <property type="project" value="InterPro"/>
</dbReference>
<comment type="caution">
    <text evidence="2">The sequence shown here is derived from an EMBL/GenBank/DDBJ whole genome shotgun (WGS) entry which is preliminary data.</text>
</comment>
<dbReference type="PATRIC" id="fig|1158610.3.peg.2100"/>
<dbReference type="PANTHER" id="PTHR31126:SF1">
    <property type="entry name" value="TYROSINE SPECIFIC PROTEIN PHOSPHATASES DOMAIN-CONTAINING PROTEIN"/>
    <property type="match status" value="1"/>
</dbReference>
<dbReference type="eggNOG" id="COG2365">
    <property type="taxonomic scope" value="Bacteria"/>
</dbReference>
<dbReference type="Proteomes" id="UP000013785">
    <property type="component" value="Unassembled WGS sequence"/>
</dbReference>
<dbReference type="PANTHER" id="PTHR31126">
    <property type="entry name" value="TYROSINE-PROTEIN PHOSPHATASE"/>
    <property type="match status" value="1"/>
</dbReference>
<sequence length="365" mass="42098">MKKLNITREQEKLLLTGEFLNEPQTLLYTTDPSFSNKVYKKEFLLNGEKQIDLSEVSSNQRIYVAGIDNQQVYVGAERRVSINGLYNCRDLGGYVTKEKQMTKWGYLFRSDAPDHLLVEDQRYLKQMDIKTVIDLRSPGEIEKNPDKDMGETDHVELDPHAEVAKKASEVPSQGTSNKDEVKVHMLEQLASTAEGQATLIKWQKQMIQQMHDLVMTEKSQAAYSIFLKMVNQTAEPKALIFHCQGGKDRTGWGAALILGLLGVDKKTIYQDYLLTDTYNRPRNEMRMAIYKQYTDNAFVLDYLASLQQTKVDYLDGAFHVMEKEFGTIEAYAKEKLDVTDSDIQRLKSTYLYNEKDRQNILNRWK</sequence>
<dbReference type="PROSITE" id="PS00383">
    <property type="entry name" value="TYR_PHOSPHATASE_1"/>
    <property type="match status" value="1"/>
</dbReference>
<dbReference type="Pfam" id="PF13350">
    <property type="entry name" value="Y_phosphatase3"/>
    <property type="match status" value="1"/>
</dbReference>
<dbReference type="EMBL" id="AJAT01000016">
    <property type="protein sequence ID" value="EOL43127.1"/>
    <property type="molecule type" value="Genomic_DNA"/>
</dbReference>
<dbReference type="SUPFAM" id="SSF52799">
    <property type="entry name" value="(Phosphotyrosine protein) phosphatases II"/>
    <property type="match status" value="1"/>
</dbReference>
<evidence type="ECO:0000313" key="2">
    <source>
        <dbReference type="EMBL" id="EOL43127.1"/>
    </source>
</evidence>
<dbReference type="OrthoDB" id="1188001at2"/>
<gene>
    <name evidence="2" type="ORF">UC3_02104</name>
</gene>
<dbReference type="STRING" id="154621.RV11_GL000656"/>
<protein>
    <recommendedName>
        <fullName evidence="4">Tyrosine specific protein phosphatases domain-containing protein</fullName>
    </recommendedName>
</protein>
<organism evidence="2 3">
    <name type="scientific">Enterococcus phoeniculicola ATCC BAA-412</name>
    <dbReference type="NCBI Taxonomy" id="1158610"/>
    <lineage>
        <taxon>Bacteria</taxon>
        <taxon>Bacillati</taxon>
        <taxon>Bacillota</taxon>
        <taxon>Bacilli</taxon>
        <taxon>Lactobacillales</taxon>
        <taxon>Enterococcaceae</taxon>
        <taxon>Enterococcus</taxon>
    </lineage>
</organism>
<comment type="similarity">
    <text evidence="1">Belongs to the protein-tyrosine phosphatase family.</text>
</comment>
<dbReference type="HOGENOM" id="CLU_057546_0_1_9"/>
<dbReference type="RefSeq" id="WP_010768766.1">
    <property type="nucleotide sequence ID" value="NZ_ASWE01000002.1"/>
</dbReference>
<dbReference type="InterPro" id="IPR029021">
    <property type="entry name" value="Prot-tyrosine_phosphatase-like"/>
</dbReference>
<proteinExistence type="inferred from homology"/>
<dbReference type="InterPro" id="IPR026893">
    <property type="entry name" value="Tyr/Ser_Pase_IphP-type"/>
</dbReference>
<accession>R3W6C0</accession>
<name>R3W6C0_9ENTE</name>
<keyword evidence="3" id="KW-1185">Reference proteome</keyword>